<organism evidence="1 2">
    <name type="scientific">Araneus ventricosus</name>
    <name type="common">Orbweaver spider</name>
    <name type="synonym">Epeira ventricosa</name>
    <dbReference type="NCBI Taxonomy" id="182803"/>
    <lineage>
        <taxon>Eukaryota</taxon>
        <taxon>Metazoa</taxon>
        <taxon>Ecdysozoa</taxon>
        <taxon>Arthropoda</taxon>
        <taxon>Chelicerata</taxon>
        <taxon>Arachnida</taxon>
        <taxon>Araneae</taxon>
        <taxon>Araneomorphae</taxon>
        <taxon>Entelegynae</taxon>
        <taxon>Araneoidea</taxon>
        <taxon>Araneidae</taxon>
        <taxon>Araneus</taxon>
    </lineage>
</organism>
<gene>
    <name evidence="1" type="ORF">AVEN_35398_1</name>
</gene>
<sequence>MASVVARVDDARRIICFNPIRYQRLSKRKWCPENGIVFIPLIIFWFKKCHKRSNVLSPWALRVTLEASIPPCLPISTPLIRGGWVIQSILGATEGRGGEVIFYA</sequence>
<dbReference type="Proteomes" id="UP000499080">
    <property type="component" value="Unassembled WGS sequence"/>
</dbReference>
<reference evidence="1 2" key="1">
    <citation type="journal article" date="2019" name="Sci. Rep.">
        <title>Orb-weaving spider Araneus ventricosus genome elucidates the spidroin gene catalogue.</title>
        <authorList>
            <person name="Kono N."/>
            <person name="Nakamura H."/>
            <person name="Ohtoshi R."/>
            <person name="Moran D.A.P."/>
            <person name="Shinohara A."/>
            <person name="Yoshida Y."/>
            <person name="Fujiwara M."/>
            <person name="Mori M."/>
            <person name="Tomita M."/>
            <person name="Arakawa K."/>
        </authorList>
    </citation>
    <scope>NUCLEOTIDE SEQUENCE [LARGE SCALE GENOMIC DNA]</scope>
</reference>
<dbReference type="AlphaFoldDB" id="A0A4Y2VFD2"/>
<evidence type="ECO:0000313" key="2">
    <source>
        <dbReference type="Proteomes" id="UP000499080"/>
    </source>
</evidence>
<evidence type="ECO:0000313" key="1">
    <source>
        <dbReference type="EMBL" id="GBO22370.1"/>
    </source>
</evidence>
<accession>A0A4Y2VFD2</accession>
<name>A0A4Y2VFD2_ARAVE</name>
<comment type="caution">
    <text evidence="1">The sequence shown here is derived from an EMBL/GenBank/DDBJ whole genome shotgun (WGS) entry which is preliminary data.</text>
</comment>
<dbReference type="EMBL" id="BGPR01045471">
    <property type="protein sequence ID" value="GBO22370.1"/>
    <property type="molecule type" value="Genomic_DNA"/>
</dbReference>
<keyword evidence="2" id="KW-1185">Reference proteome</keyword>
<proteinExistence type="predicted"/>
<protein>
    <submittedName>
        <fullName evidence="1">Uncharacterized protein</fullName>
    </submittedName>
</protein>